<feature type="region of interest" description="Disordered" evidence="1">
    <location>
        <begin position="110"/>
        <end position="135"/>
    </location>
</feature>
<keyword evidence="2" id="KW-0732">Signal</keyword>
<proteinExistence type="predicted"/>
<feature type="compositionally biased region" description="Basic and acidic residues" evidence="1">
    <location>
        <begin position="111"/>
        <end position="126"/>
    </location>
</feature>
<feature type="signal peptide" evidence="2">
    <location>
        <begin position="1"/>
        <end position="20"/>
    </location>
</feature>
<evidence type="ECO:0000256" key="1">
    <source>
        <dbReference type="SAM" id="MobiDB-lite"/>
    </source>
</evidence>
<evidence type="ECO:0000313" key="3">
    <source>
        <dbReference type="EMBL" id="CAD7223271.1"/>
    </source>
</evidence>
<evidence type="ECO:0000256" key="2">
    <source>
        <dbReference type="SAM" id="SignalP"/>
    </source>
</evidence>
<gene>
    <name evidence="3" type="ORF">CTOB1V02_LOCUS1261</name>
</gene>
<feature type="chain" id="PRO_5043568531" evidence="2">
    <location>
        <begin position="21"/>
        <end position="290"/>
    </location>
</feature>
<accession>A0A7R8W6G9</accession>
<reference evidence="3" key="1">
    <citation type="submission" date="2020-11" db="EMBL/GenBank/DDBJ databases">
        <authorList>
            <person name="Tran Van P."/>
        </authorList>
    </citation>
    <scope>NUCLEOTIDE SEQUENCE</scope>
</reference>
<sequence length="290" mass="32333">MVRFVILFSLILYTVAKTAGDKDEESVLEPVPYPEPLAYDDDAFLFGGEAGGAVILGRSGDDDEVVWEDEAGDADTVEDLEDVLREREKALFPLGNEREAGDFQLSLAAKEGSEEAKKEGGERSQDEPSGGFVPPLLLVEDEYSGGRKEDPEKYPANEIVLTNRKPDPLCKPCSSVKMAAPAVSGTNRVPHDDRDKFKLECTAPIPRDKALSKRMTVQWQFSSRDGQNCKVAIQDMKKDLEEIPKHEVHTAPIGLCHTLRPLKNDMELFDREIWTALRGDFSEEMQGTYR</sequence>
<dbReference type="AlphaFoldDB" id="A0A7R8W6G9"/>
<name>A0A7R8W6G9_9CRUS</name>
<dbReference type="EMBL" id="OB660177">
    <property type="protein sequence ID" value="CAD7223271.1"/>
    <property type="molecule type" value="Genomic_DNA"/>
</dbReference>
<protein>
    <submittedName>
        <fullName evidence="3">Uncharacterized protein</fullName>
    </submittedName>
</protein>
<organism evidence="3">
    <name type="scientific">Cyprideis torosa</name>
    <dbReference type="NCBI Taxonomy" id="163714"/>
    <lineage>
        <taxon>Eukaryota</taxon>
        <taxon>Metazoa</taxon>
        <taxon>Ecdysozoa</taxon>
        <taxon>Arthropoda</taxon>
        <taxon>Crustacea</taxon>
        <taxon>Oligostraca</taxon>
        <taxon>Ostracoda</taxon>
        <taxon>Podocopa</taxon>
        <taxon>Podocopida</taxon>
        <taxon>Cytherocopina</taxon>
        <taxon>Cytheroidea</taxon>
        <taxon>Cytherideidae</taxon>
        <taxon>Cyprideis</taxon>
    </lineage>
</organism>